<accession>A0A9N8YPN5</accession>
<keyword evidence="5" id="KW-1185">Reference proteome</keyword>
<evidence type="ECO:0000256" key="2">
    <source>
        <dbReference type="SAM" id="MobiDB-lite"/>
    </source>
</evidence>
<organism evidence="4 5">
    <name type="scientific">Diversispora eburnea</name>
    <dbReference type="NCBI Taxonomy" id="1213867"/>
    <lineage>
        <taxon>Eukaryota</taxon>
        <taxon>Fungi</taxon>
        <taxon>Fungi incertae sedis</taxon>
        <taxon>Mucoromycota</taxon>
        <taxon>Glomeromycotina</taxon>
        <taxon>Glomeromycetes</taxon>
        <taxon>Diversisporales</taxon>
        <taxon>Diversisporaceae</taxon>
        <taxon>Diversispora</taxon>
    </lineage>
</organism>
<feature type="compositionally biased region" description="Low complexity" evidence="2">
    <location>
        <begin position="181"/>
        <end position="196"/>
    </location>
</feature>
<dbReference type="Proteomes" id="UP000789706">
    <property type="component" value="Unassembled WGS sequence"/>
</dbReference>
<dbReference type="AlphaFoldDB" id="A0A9N8YPN5"/>
<dbReference type="Pfam" id="PF00505">
    <property type="entry name" value="HMG_box"/>
    <property type="match status" value="1"/>
</dbReference>
<comment type="caution">
    <text evidence="4">The sequence shown here is derived from an EMBL/GenBank/DDBJ whole genome shotgun (WGS) entry which is preliminary data.</text>
</comment>
<keyword evidence="1" id="KW-0539">Nucleus</keyword>
<proteinExistence type="predicted"/>
<feature type="region of interest" description="Disordered" evidence="2">
    <location>
        <begin position="257"/>
        <end position="292"/>
    </location>
</feature>
<sequence length="352" mass="40747">MSEWIFIDESNTINSPPTQSLNPHPTPDPEIFKRIIIPFPPKINPSDLIRRNKKNGELLSRATNKFLIYRNEYSKELSKQLESCGCNKLSMREVSRMAAMAWKNESRKVKRKYEDIAREVEKIHVKLLLSSSTYYQIPSSISANNASTITVASISYPNHNNHHHRNVTRHSPYLISPTIRSQHSPHSPSSTSLSPSSHHHTHTTTVPSNHHQQPQQHNNHNHYTTILQQQHHQPSIPSMQDFTHSPIYFLEDQNNANHHHSQQSHHQQQQHQHSQHHSQQQQNPHFLSYDYNPNIFSQLNQDIHQHHDLHSLPLLSTSDTDESSLFSNESIGNSLNSSPVNFSCELPDWQQY</sequence>
<evidence type="ECO:0000259" key="3">
    <source>
        <dbReference type="PROSITE" id="PS50118"/>
    </source>
</evidence>
<evidence type="ECO:0000256" key="1">
    <source>
        <dbReference type="PROSITE-ProRule" id="PRU00267"/>
    </source>
</evidence>
<name>A0A9N8YPN5_9GLOM</name>
<dbReference type="SUPFAM" id="SSF47095">
    <property type="entry name" value="HMG-box"/>
    <property type="match status" value="1"/>
</dbReference>
<feature type="compositionally biased region" description="Low complexity" evidence="2">
    <location>
        <begin position="264"/>
        <end position="282"/>
    </location>
</feature>
<evidence type="ECO:0000313" key="4">
    <source>
        <dbReference type="EMBL" id="CAG8444044.1"/>
    </source>
</evidence>
<dbReference type="GO" id="GO:0005634">
    <property type="term" value="C:nucleus"/>
    <property type="evidence" value="ECO:0007669"/>
    <property type="project" value="UniProtKB-UniRule"/>
</dbReference>
<evidence type="ECO:0000313" key="5">
    <source>
        <dbReference type="Proteomes" id="UP000789706"/>
    </source>
</evidence>
<dbReference type="PROSITE" id="PS50118">
    <property type="entry name" value="HMG_BOX_2"/>
    <property type="match status" value="1"/>
</dbReference>
<dbReference type="Gene3D" id="1.10.30.10">
    <property type="entry name" value="High mobility group box domain"/>
    <property type="match status" value="1"/>
</dbReference>
<feature type="domain" description="HMG box" evidence="3">
    <location>
        <begin position="59"/>
        <end position="135"/>
    </location>
</feature>
<dbReference type="InterPro" id="IPR036910">
    <property type="entry name" value="HMG_box_dom_sf"/>
</dbReference>
<feature type="compositionally biased region" description="Low complexity" evidence="2">
    <location>
        <begin position="203"/>
        <end position="218"/>
    </location>
</feature>
<feature type="region of interest" description="Disordered" evidence="2">
    <location>
        <begin position="177"/>
        <end position="218"/>
    </location>
</feature>
<reference evidence="4" key="1">
    <citation type="submission" date="2021-06" db="EMBL/GenBank/DDBJ databases">
        <authorList>
            <person name="Kallberg Y."/>
            <person name="Tangrot J."/>
            <person name="Rosling A."/>
        </authorList>
    </citation>
    <scope>NUCLEOTIDE SEQUENCE</scope>
    <source>
        <strain evidence="4">AZ414A</strain>
    </source>
</reference>
<protein>
    <submittedName>
        <fullName evidence="4">8641_t:CDS:1</fullName>
    </submittedName>
</protein>
<keyword evidence="1" id="KW-0238">DNA-binding</keyword>
<dbReference type="EMBL" id="CAJVPK010000078">
    <property type="protein sequence ID" value="CAG8444044.1"/>
    <property type="molecule type" value="Genomic_DNA"/>
</dbReference>
<feature type="DNA-binding region" description="HMG box" evidence="1">
    <location>
        <begin position="59"/>
        <end position="135"/>
    </location>
</feature>
<dbReference type="InterPro" id="IPR009071">
    <property type="entry name" value="HMG_box_dom"/>
</dbReference>
<dbReference type="OrthoDB" id="2422923at2759"/>
<gene>
    <name evidence="4" type="ORF">DEBURN_LOCUS1663</name>
</gene>
<dbReference type="GO" id="GO:0003677">
    <property type="term" value="F:DNA binding"/>
    <property type="evidence" value="ECO:0007669"/>
    <property type="project" value="UniProtKB-UniRule"/>
</dbReference>